<dbReference type="HOGENOM" id="CLU_2722790_0_0_1"/>
<proteinExistence type="predicted"/>
<reference evidence="2" key="1">
    <citation type="journal article" date="2011" name="Genetics">
        <title>Massive changes in genome architecture accompany the transition to self-fertility in the filamentous fungus Neurospora tetrasperma.</title>
        <authorList>
            <person name="Ellison C.E."/>
            <person name="Stajich J.E."/>
            <person name="Jacobson D.J."/>
            <person name="Natvig D.O."/>
            <person name="Lapidus A."/>
            <person name="Foster B."/>
            <person name="Aerts A."/>
            <person name="Riley R."/>
            <person name="Lindquist E.A."/>
            <person name="Grigoriev I.V."/>
            <person name="Taylor J.W."/>
        </authorList>
    </citation>
    <scope>NUCLEOTIDE SEQUENCE [LARGE SCALE GENOMIC DNA]</scope>
    <source>
        <strain evidence="2">FGSC 2508 / P0657</strain>
    </source>
</reference>
<dbReference type="GeneID" id="20828338"/>
<dbReference type="EMBL" id="GL891382">
    <property type="protein sequence ID" value="EGO51888.1"/>
    <property type="molecule type" value="Genomic_DNA"/>
</dbReference>
<dbReference type="VEuPathDB" id="FungiDB:NEUTE1DRAFT_52022"/>
<evidence type="ECO:0000313" key="1">
    <source>
        <dbReference type="EMBL" id="EGO51888.1"/>
    </source>
</evidence>
<name>F8N4Q1_NEUT8</name>
<organism evidence="1 2">
    <name type="scientific">Neurospora tetrasperma (strain FGSC 2508 / ATCC MYA-4615 / P0657)</name>
    <dbReference type="NCBI Taxonomy" id="510951"/>
    <lineage>
        <taxon>Eukaryota</taxon>
        <taxon>Fungi</taxon>
        <taxon>Dikarya</taxon>
        <taxon>Ascomycota</taxon>
        <taxon>Pezizomycotina</taxon>
        <taxon>Sordariomycetes</taxon>
        <taxon>Sordariomycetidae</taxon>
        <taxon>Sordariales</taxon>
        <taxon>Sordariaceae</taxon>
        <taxon>Neurospora</taxon>
    </lineage>
</organism>
<dbReference type="RefSeq" id="XP_009855531.1">
    <property type="nucleotide sequence ID" value="XM_009857229.1"/>
</dbReference>
<gene>
    <name evidence="1" type="ORF">NEUTE1DRAFT_52022</name>
</gene>
<evidence type="ECO:0000313" key="2">
    <source>
        <dbReference type="Proteomes" id="UP000008065"/>
    </source>
</evidence>
<keyword evidence="2" id="KW-1185">Reference proteome</keyword>
<dbReference type="AlphaFoldDB" id="F8N4Q1"/>
<dbReference type="KEGG" id="nte:NEUTE1DRAFT52022"/>
<dbReference type="Proteomes" id="UP000008065">
    <property type="component" value="Unassembled WGS sequence"/>
</dbReference>
<sequence length="82" mass="9548">MANSQAKVAAFPVQRMRRMAPWQVVSYPIQYLSRYGHVISLIHLYHEPSIWPSNNLRRFPGKAATQIVNRQPYVWSRPVVSV</sequence>
<accession>F8N4Q1</accession>
<protein>
    <submittedName>
        <fullName evidence="1">Uncharacterized protein</fullName>
    </submittedName>
</protein>